<comment type="caution">
    <text evidence="7">The sequence shown here is derived from an EMBL/GenBank/DDBJ whole genome shotgun (WGS) entry which is preliminary data.</text>
</comment>
<dbReference type="AlphaFoldDB" id="A0A9N8DM74"/>
<protein>
    <recommendedName>
        <fullName evidence="9">G-protein coupled receptors family 2 profile 2 domain-containing protein</fullName>
    </recommendedName>
</protein>
<keyword evidence="3 6" id="KW-1133">Transmembrane helix</keyword>
<evidence type="ECO:0000256" key="2">
    <source>
        <dbReference type="ARBA" id="ARBA00022692"/>
    </source>
</evidence>
<organism evidence="7 8">
    <name type="scientific">Seminavis robusta</name>
    <dbReference type="NCBI Taxonomy" id="568900"/>
    <lineage>
        <taxon>Eukaryota</taxon>
        <taxon>Sar</taxon>
        <taxon>Stramenopiles</taxon>
        <taxon>Ochrophyta</taxon>
        <taxon>Bacillariophyta</taxon>
        <taxon>Bacillariophyceae</taxon>
        <taxon>Bacillariophycidae</taxon>
        <taxon>Naviculales</taxon>
        <taxon>Naviculaceae</taxon>
        <taxon>Seminavis</taxon>
    </lineage>
</organism>
<feature type="transmembrane region" description="Helical" evidence="6">
    <location>
        <begin position="127"/>
        <end position="148"/>
    </location>
</feature>
<evidence type="ECO:0000313" key="7">
    <source>
        <dbReference type="EMBL" id="CAB9503176.1"/>
    </source>
</evidence>
<name>A0A9N8DM74_9STRA</name>
<keyword evidence="4 6" id="KW-0472">Membrane</keyword>
<evidence type="ECO:0000256" key="6">
    <source>
        <dbReference type="SAM" id="Phobius"/>
    </source>
</evidence>
<accession>A0A9N8DM74</accession>
<dbReference type="GO" id="GO:0007189">
    <property type="term" value="P:adenylate cyclase-activating G protein-coupled receptor signaling pathway"/>
    <property type="evidence" value="ECO:0007669"/>
    <property type="project" value="TreeGrafter"/>
</dbReference>
<dbReference type="GO" id="GO:0005886">
    <property type="term" value="C:plasma membrane"/>
    <property type="evidence" value="ECO:0007669"/>
    <property type="project" value="TreeGrafter"/>
</dbReference>
<evidence type="ECO:0000256" key="1">
    <source>
        <dbReference type="ARBA" id="ARBA00004141"/>
    </source>
</evidence>
<feature type="transmembrane region" description="Helical" evidence="6">
    <location>
        <begin position="39"/>
        <end position="71"/>
    </location>
</feature>
<dbReference type="Proteomes" id="UP001153069">
    <property type="component" value="Unassembled WGS sequence"/>
</dbReference>
<feature type="transmembrane region" description="Helical" evidence="6">
    <location>
        <begin position="168"/>
        <end position="193"/>
    </location>
</feature>
<evidence type="ECO:0000256" key="5">
    <source>
        <dbReference type="SAM" id="MobiDB-lite"/>
    </source>
</evidence>
<gene>
    <name evidence="7" type="ORF">SEMRO_158_G071440.1</name>
</gene>
<evidence type="ECO:0000256" key="4">
    <source>
        <dbReference type="ARBA" id="ARBA00023136"/>
    </source>
</evidence>
<feature type="transmembrane region" description="Helical" evidence="6">
    <location>
        <begin position="444"/>
        <end position="461"/>
    </location>
</feature>
<dbReference type="SUPFAM" id="SSF81321">
    <property type="entry name" value="Family A G protein-coupled receptor-like"/>
    <property type="match status" value="1"/>
</dbReference>
<proteinExistence type="predicted"/>
<evidence type="ECO:0008006" key="9">
    <source>
        <dbReference type="Google" id="ProtNLM"/>
    </source>
</evidence>
<reference evidence="7" key="1">
    <citation type="submission" date="2020-06" db="EMBL/GenBank/DDBJ databases">
        <authorList>
            <consortium name="Plant Systems Biology data submission"/>
        </authorList>
    </citation>
    <scope>NUCLEOTIDE SEQUENCE</scope>
    <source>
        <strain evidence="7">D6</strain>
    </source>
</reference>
<feature type="transmembrane region" description="Helical" evidence="6">
    <location>
        <begin position="411"/>
        <end position="432"/>
    </location>
</feature>
<dbReference type="EMBL" id="CAICTM010000157">
    <property type="protein sequence ID" value="CAB9503176.1"/>
    <property type="molecule type" value="Genomic_DNA"/>
</dbReference>
<dbReference type="CDD" id="cd00637">
    <property type="entry name" value="7tm_classA_rhodopsin-like"/>
    <property type="match status" value="1"/>
</dbReference>
<dbReference type="Gene3D" id="1.20.1070.10">
    <property type="entry name" value="Rhodopsin 7-helix transmembrane proteins"/>
    <property type="match status" value="1"/>
</dbReference>
<feature type="transmembrane region" description="Helical" evidence="6">
    <location>
        <begin position="91"/>
        <end position="115"/>
    </location>
</feature>
<dbReference type="GO" id="GO:0004930">
    <property type="term" value="F:G protein-coupled receptor activity"/>
    <property type="evidence" value="ECO:0007669"/>
    <property type="project" value="TreeGrafter"/>
</dbReference>
<keyword evidence="8" id="KW-1185">Reference proteome</keyword>
<comment type="subcellular location">
    <subcellularLocation>
        <location evidence="1">Membrane</location>
        <topology evidence="1">Multi-pass membrane protein</topology>
    </subcellularLocation>
</comment>
<evidence type="ECO:0000313" key="8">
    <source>
        <dbReference type="Proteomes" id="UP001153069"/>
    </source>
</evidence>
<dbReference type="PANTHER" id="PTHR23112:SF0">
    <property type="entry name" value="TRANSMEMBRANE PROTEIN 116"/>
    <property type="match status" value="1"/>
</dbReference>
<sequence>MPRLPYLPKAGALLSLLGSGLIIAEVIQDSRQRGASGNIRYVAFGSVGAVSQVLLSMSAGDILFSLGWFLASWAVRWSKAICVFQGFMIQLGYMASLLSNASLAVVYLLMIHYSWHQRRIQTKIPCMMLILWSFCLSAALVPLALDMYHDAGPTCWIAAQDGTLDSSFLVFSLQLVPIWSCIILDSVIMFLIFRKTRLLEAQVEHADHYQESLDLHTETENDHPAMTATGTCNIVPNSKKQIDLSFLPDVNANHLGGSECLGDSESHHGVFSFVEFTPFDPYPMLFPYQDEAGGCEMNTSRSMFISSIVSHTSGAHDPREDQEEHVEDYRIPLEEQVSVQLEEQHPETAITREPPQGKRVTSNQSDNNIHHIEPCTNIYSASTSECSADSTPNSNRPRSHKRSQIVAQQGMWYIAGFFMTYGIVTISVLVFLISGEWNEPLDHASYFFLSCQGVFNFLVFSHGRRQMKTWLGAKLKSWIWKSASYCRSVCHLLKQLTLCPSLSSELEQSTQNHAQRRNITQHEVFNNESPNSKSTPATTLARIDEEAGQQQTLQPPISGEEGRIQDSEDQTVVGQSVSEVLVLGMNGTSDEDVAPGE</sequence>
<feature type="transmembrane region" description="Helical" evidence="6">
    <location>
        <begin position="6"/>
        <end position="27"/>
    </location>
</feature>
<feature type="region of interest" description="Disordered" evidence="5">
    <location>
        <begin position="546"/>
        <end position="572"/>
    </location>
</feature>
<evidence type="ECO:0000256" key="3">
    <source>
        <dbReference type="ARBA" id="ARBA00022989"/>
    </source>
</evidence>
<dbReference type="PANTHER" id="PTHR23112">
    <property type="entry name" value="G PROTEIN-COUPLED RECEPTOR 157-RELATED"/>
    <property type="match status" value="1"/>
</dbReference>
<dbReference type="OrthoDB" id="18453at2759"/>
<feature type="region of interest" description="Disordered" evidence="5">
    <location>
        <begin position="344"/>
        <end position="370"/>
    </location>
</feature>
<keyword evidence="2 6" id="KW-0812">Transmembrane</keyword>